<feature type="signal peptide" evidence="1">
    <location>
        <begin position="1"/>
        <end position="33"/>
    </location>
</feature>
<dbReference type="EMBL" id="JACBZP010000001">
    <property type="protein sequence ID" value="NYI68952.1"/>
    <property type="molecule type" value="Genomic_DNA"/>
</dbReference>
<reference evidence="2 3" key="1">
    <citation type="submission" date="2020-07" db="EMBL/GenBank/DDBJ databases">
        <title>Sequencing the genomes of 1000 actinobacteria strains.</title>
        <authorList>
            <person name="Klenk H.-P."/>
        </authorList>
    </citation>
    <scope>NUCLEOTIDE SEQUENCE [LARGE SCALE GENOMIC DNA]</scope>
    <source>
        <strain evidence="2 3">DSM 26341</strain>
    </source>
</reference>
<gene>
    <name evidence="2" type="ORF">BJY26_003258</name>
</gene>
<protein>
    <submittedName>
        <fullName evidence="2">Putative ribosomally synthesized peptide with SipW-like signal peptide</fullName>
    </submittedName>
</protein>
<dbReference type="Proteomes" id="UP000539111">
    <property type="component" value="Unassembled WGS sequence"/>
</dbReference>
<name>A0A7Z0D4X1_9MICO</name>
<dbReference type="AlphaFoldDB" id="A0A7Z0D4X1"/>
<evidence type="ECO:0000313" key="3">
    <source>
        <dbReference type="Proteomes" id="UP000539111"/>
    </source>
</evidence>
<evidence type="ECO:0000256" key="1">
    <source>
        <dbReference type="SAM" id="SignalP"/>
    </source>
</evidence>
<organism evidence="2 3">
    <name type="scientific">Spelaeicoccus albus</name>
    <dbReference type="NCBI Taxonomy" id="1280376"/>
    <lineage>
        <taxon>Bacteria</taxon>
        <taxon>Bacillati</taxon>
        <taxon>Actinomycetota</taxon>
        <taxon>Actinomycetes</taxon>
        <taxon>Micrococcales</taxon>
        <taxon>Brevibacteriaceae</taxon>
        <taxon>Spelaeicoccus</taxon>
    </lineage>
</organism>
<keyword evidence="1" id="KW-0732">Signal</keyword>
<accession>A0A7Z0D4X1</accession>
<sequence>MMRHRSKNPRTGRIRALVAVCGVFGLGAVSTLAAWTDDATATATFSSGSIDLRLDGDQGNPDAYQLTSLSVDGMKPGDTTAALLPVQNKGTLPFGYRMTVGASTSNAFSQALTIAVTSGTVSGSGTAAECGGTALMGPTSIATSPVMKRTAAVAAGTSDRLCIEVALPSGADNEAQGQSTDVDLAFEATSQ</sequence>
<dbReference type="RefSeq" id="WP_179429222.1">
    <property type="nucleotide sequence ID" value="NZ_JACBZP010000001.1"/>
</dbReference>
<comment type="caution">
    <text evidence="2">The sequence shown here is derived from an EMBL/GenBank/DDBJ whole genome shotgun (WGS) entry which is preliminary data.</text>
</comment>
<dbReference type="Pfam" id="PF12389">
    <property type="entry name" value="Peptidase_M73"/>
    <property type="match status" value="1"/>
</dbReference>
<dbReference type="InterPro" id="IPR022121">
    <property type="entry name" value="Peptidase_M73_camelysin"/>
</dbReference>
<keyword evidence="3" id="KW-1185">Reference proteome</keyword>
<feature type="chain" id="PRO_5030662366" evidence="1">
    <location>
        <begin position="34"/>
        <end position="191"/>
    </location>
</feature>
<dbReference type="NCBIfam" id="TIGR04088">
    <property type="entry name" value="cognate_SipW"/>
    <property type="match status" value="1"/>
</dbReference>
<proteinExistence type="predicted"/>
<evidence type="ECO:0000313" key="2">
    <source>
        <dbReference type="EMBL" id="NYI68952.1"/>
    </source>
</evidence>
<dbReference type="InterPro" id="IPR023833">
    <property type="entry name" value="Signal_pept_SipW-depend-type"/>
</dbReference>